<sequence>MHFRASSLNLALQDTHFTRPYPITTSGYKELMPSPIASSSSSPLSPARASYEPTARRGDAAPFYMHEDSQDSFYSSRKSSTDMEAGWLVPSDADAAVPDLTADKTSRRGIYAAYRRWFARGATVQLGVEKGSDREPRFRTTVFERRLQTGSWCAMVVLILLTVYFLIRER</sequence>
<evidence type="ECO:0000256" key="1">
    <source>
        <dbReference type="SAM" id="Phobius"/>
    </source>
</evidence>
<organism evidence="2 3">
    <name type="scientific">Mycena maculata</name>
    <dbReference type="NCBI Taxonomy" id="230809"/>
    <lineage>
        <taxon>Eukaryota</taxon>
        <taxon>Fungi</taxon>
        <taxon>Dikarya</taxon>
        <taxon>Basidiomycota</taxon>
        <taxon>Agaricomycotina</taxon>
        <taxon>Agaricomycetes</taxon>
        <taxon>Agaricomycetidae</taxon>
        <taxon>Agaricales</taxon>
        <taxon>Marasmiineae</taxon>
        <taxon>Mycenaceae</taxon>
        <taxon>Mycena</taxon>
    </lineage>
</organism>
<evidence type="ECO:0000313" key="3">
    <source>
        <dbReference type="Proteomes" id="UP001215280"/>
    </source>
</evidence>
<feature type="transmembrane region" description="Helical" evidence="1">
    <location>
        <begin position="149"/>
        <end position="167"/>
    </location>
</feature>
<keyword evidence="1" id="KW-0472">Membrane</keyword>
<evidence type="ECO:0000313" key="2">
    <source>
        <dbReference type="EMBL" id="KAJ7777891.1"/>
    </source>
</evidence>
<dbReference type="EMBL" id="JARJLG010000009">
    <property type="protein sequence ID" value="KAJ7777891.1"/>
    <property type="molecule type" value="Genomic_DNA"/>
</dbReference>
<dbReference type="AlphaFoldDB" id="A0AAD7NWA9"/>
<protein>
    <submittedName>
        <fullName evidence="2">Uncharacterized protein</fullName>
    </submittedName>
</protein>
<keyword evidence="3" id="KW-1185">Reference proteome</keyword>
<proteinExistence type="predicted"/>
<dbReference type="Proteomes" id="UP001215280">
    <property type="component" value="Unassembled WGS sequence"/>
</dbReference>
<keyword evidence="1" id="KW-1133">Transmembrane helix</keyword>
<reference evidence="2" key="1">
    <citation type="submission" date="2023-03" db="EMBL/GenBank/DDBJ databases">
        <title>Massive genome expansion in bonnet fungi (Mycena s.s.) driven by repeated elements and novel gene families across ecological guilds.</title>
        <authorList>
            <consortium name="Lawrence Berkeley National Laboratory"/>
            <person name="Harder C.B."/>
            <person name="Miyauchi S."/>
            <person name="Viragh M."/>
            <person name="Kuo A."/>
            <person name="Thoen E."/>
            <person name="Andreopoulos B."/>
            <person name="Lu D."/>
            <person name="Skrede I."/>
            <person name="Drula E."/>
            <person name="Henrissat B."/>
            <person name="Morin E."/>
            <person name="Kohler A."/>
            <person name="Barry K."/>
            <person name="LaButti K."/>
            <person name="Morin E."/>
            <person name="Salamov A."/>
            <person name="Lipzen A."/>
            <person name="Mereny Z."/>
            <person name="Hegedus B."/>
            <person name="Baldrian P."/>
            <person name="Stursova M."/>
            <person name="Weitz H."/>
            <person name="Taylor A."/>
            <person name="Grigoriev I.V."/>
            <person name="Nagy L.G."/>
            <person name="Martin F."/>
            <person name="Kauserud H."/>
        </authorList>
    </citation>
    <scope>NUCLEOTIDE SEQUENCE</scope>
    <source>
        <strain evidence="2">CBHHK188m</strain>
    </source>
</reference>
<keyword evidence="1" id="KW-0812">Transmembrane</keyword>
<comment type="caution">
    <text evidence="2">The sequence shown here is derived from an EMBL/GenBank/DDBJ whole genome shotgun (WGS) entry which is preliminary data.</text>
</comment>
<accession>A0AAD7NWA9</accession>
<gene>
    <name evidence="2" type="ORF">DFH07DRAFT_568155</name>
</gene>
<name>A0AAD7NWA9_9AGAR</name>